<name>A0AAI9E8E4_9PEZI</name>
<reference evidence="2" key="1">
    <citation type="submission" date="2023-11" db="EMBL/GenBank/DDBJ databases">
        <authorList>
            <person name="Alioto T."/>
            <person name="Alioto T."/>
            <person name="Gomez Garrido J."/>
        </authorList>
    </citation>
    <scope>NUCLEOTIDE SEQUENCE</scope>
</reference>
<keyword evidence="1" id="KW-0732">Signal</keyword>
<protein>
    <recommendedName>
        <fullName evidence="4">F-box domain-containing protein</fullName>
    </recommendedName>
</protein>
<organism evidence="2 3">
    <name type="scientific">Lecanosticta acicola</name>
    <dbReference type="NCBI Taxonomy" id="111012"/>
    <lineage>
        <taxon>Eukaryota</taxon>
        <taxon>Fungi</taxon>
        <taxon>Dikarya</taxon>
        <taxon>Ascomycota</taxon>
        <taxon>Pezizomycotina</taxon>
        <taxon>Dothideomycetes</taxon>
        <taxon>Dothideomycetidae</taxon>
        <taxon>Mycosphaerellales</taxon>
        <taxon>Mycosphaerellaceae</taxon>
        <taxon>Lecanosticta</taxon>
    </lineage>
</organism>
<keyword evidence="3" id="KW-1185">Reference proteome</keyword>
<evidence type="ECO:0000313" key="3">
    <source>
        <dbReference type="Proteomes" id="UP001296104"/>
    </source>
</evidence>
<evidence type="ECO:0008006" key="4">
    <source>
        <dbReference type="Google" id="ProtNLM"/>
    </source>
</evidence>
<feature type="signal peptide" evidence="1">
    <location>
        <begin position="1"/>
        <end position="26"/>
    </location>
</feature>
<sequence>MEASTDALPFFLLQLTTLLARYQTLSTPTPSLVRNKMQFNRLDTYWGILDPAEINVKVLWSQILAGGYHIYWAVSRETIVHLKQKVDQGLLVYEKCPLTLLRQFAADRLLVPPTDCANGRRQMVNFLTEADDDARFERLMDLPIELRNEIFMMYLAEFHPAHNHPNQPPLARTSRQVRAEILPWLYVKRGTATITLDYHKENDLRLHVRPAVQGYFSRMSAERFVHIRPFEFPVMKRRYRRGYGPTSNELAAKIILERKKHGKFSIEVCFWSLDWNGPRRRNAITREIEKALEISADESGREQKLTQLDIPVICERIEQAYHLKPEYAGVMQKLEFVVWLSNDNDEISITKQEDKYMVKAKSSNERLRATYVSTVQKLVDQVAARSEGGKLETEDIFKIRRAIEEVYRERY</sequence>
<evidence type="ECO:0000256" key="1">
    <source>
        <dbReference type="SAM" id="SignalP"/>
    </source>
</evidence>
<dbReference type="Proteomes" id="UP001296104">
    <property type="component" value="Unassembled WGS sequence"/>
</dbReference>
<proteinExistence type="predicted"/>
<feature type="chain" id="PRO_5042573991" description="F-box domain-containing protein" evidence="1">
    <location>
        <begin position="27"/>
        <end position="411"/>
    </location>
</feature>
<gene>
    <name evidence="2" type="ORF">LECACI_7A001927</name>
</gene>
<evidence type="ECO:0000313" key="2">
    <source>
        <dbReference type="EMBL" id="CAK3867621.1"/>
    </source>
</evidence>
<dbReference type="EMBL" id="CAVMBE010000008">
    <property type="protein sequence ID" value="CAK3867621.1"/>
    <property type="molecule type" value="Genomic_DNA"/>
</dbReference>
<accession>A0AAI9E8E4</accession>
<comment type="caution">
    <text evidence="2">The sequence shown here is derived from an EMBL/GenBank/DDBJ whole genome shotgun (WGS) entry which is preliminary data.</text>
</comment>
<dbReference type="AlphaFoldDB" id="A0AAI9E8E4"/>